<dbReference type="RefSeq" id="WP_091374832.1">
    <property type="nucleotide sequence ID" value="NZ_LT629740.1"/>
</dbReference>
<gene>
    <name evidence="3" type="ORF">SAMN05216490_3158</name>
</gene>
<sequence>MKLNSTLIAAVLIAASFSVSATNKTLPAAKKAVKHIAKEQTFKVDNQTSKIGWLAKKATGEHNGNIKISDGTFNVQNNVLKTANFSIDISTITDIDLTDPAQNDKLVSTLKSDTFFDSGKFPKADFVTTSIVKGSNQQYTITGKLTIKGITNEVSFPATVAVTNNKLTANAKLTIDRTKYDIKFRSKNFFENLGDKVIYDDFDLDISLVANAQ</sequence>
<dbReference type="SMART" id="SM00867">
    <property type="entry name" value="YceI"/>
    <property type="match status" value="1"/>
</dbReference>
<evidence type="ECO:0000256" key="1">
    <source>
        <dbReference type="SAM" id="SignalP"/>
    </source>
</evidence>
<keyword evidence="1" id="KW-0732">Signal</keyword>
<feature type="domain" description="Lipid/polyisoprenoid-binding YceI-like" evidence="2">
    <location>
        <begin position="41"/>
        <end position="211"/>
    </location>
</feature>
<dbReference type="InterPro" id="IPR007372">
    <property type="entry name" value="Lipid/polyisoprenoid-bd_YceI"/>
</dbReference>
<dbReference type="OrthoDB" id="951410at2"/>
<evidence type="ECO:0000313" key="4">
    <source>
        <dbReference type="Proteomes" id="UP000199679"/>
    </source>
</evidence>
<dbReference type="PANTHER" id="PTHR34406">
    <property type="entry name" value="PROTEIN YCEI"/>
    <property type="match status" value="1"/>
</dbReference>
<feature type="chain" id="PRO_5009267836" evidence="1">
    <location>
        <begin position="22"/>
        <end position="213"/>
    </location>
</feature>
<protein>
    <submittedName>
        <fullName evidence="3">Polyisoprenoid-binding protein YceI</fullName>
    </submittedName>
</protein>
<name>A0A1H1ZLH3_MUCMA</name>
<evidence type="ECO:0000313" key="3">
    <source>
        <dbReference type="EMBL" id="SDT34524.1"/>
    </source>
</evidence>
<dbReference type="EMBL" id="LT629740">
    <property type="protein sequence ID" value="SDT34524.1"/>
    <property type="molecule type" value="Genomic_DNA"/>
</dbReference>
<proteinExistence type="predicted"/>
<dbReference type="InterPro" id="IPR036761">
    <property type="entry name" value="TTHA0802/YceI-like_sf"/>
</dbReference>
<dbReference type="Gene3D" id="2.40.128.110">
    <property type="entry name" value="Lipid/polyisoprenoid-binding, YceI-like"/>
    <property type="match status" value="1"/>
</dbReference>
<dbReference type="Proteomes" id="UP000199679">
    <property type="component" value="Chromosome I"/>
</dbReference>
<dbReference type="SUPFAM" id="SSF101874">
    <property type="entry name" value="YceI-like"/>
    <property type="match status" value="1"/>
</dbReference>
<reference evidence="3 4" key="1">
    <citation type="submission" date="2016-10" db="EMBL/GenBank/DDBJ databases">
        <authorList>
            <person name="de Groot N.N."/>
        </authorList>
    </citation>
    <scope>NUCLEOTIDE SEQUENCE [LARGE SCALE GENOMIC DNA]</scope>
    <source>
        <strain evidence="3 4">MP1X4</strain>
    </source>
</reference>
<organism evidence="3 4">
    <name type="scientific">Mucilaginibacter mallensis</name>
    <dbReference type="NCBI Taxonomy" id="652787"/>
    <lineage>
        <taxon>Bacteria</taxon>
        <taxon>Pseudomonadati</taxon>
        <taxon>Bacteroidota</taxon>
        <taxon>Sphingobacteriia</taxon>
        <taxon>Sphingobacteriales</taxon>
        <taxon>Sphingobacteriaceae</taxon>
        <taxon>Mucilaginibacter</taxon>
    </lineage>
</organism>
<evidence type="ECO:0000259" key="2">
    <source>
        <dbReference type="SMART" id="SM00867"/>
    </source>
</evidence>
<dbReference type="AlphaFoldDB" id="A0A1H1ZLH3"/>
<dbReference type="STRING" id="652787.SAMN05216490_3158"/>
<dbReference type="PANTHER" id="PTHR34406:SF1">
    <property type="entry name" value="PROTEIN YCEI"/>
    <property type="match status" value="1"/>
</dbReference>
<feature type="signal peptide" evidence="1">
    <location>
        <begin position="1"/>
        <end position="21"/>
    </location>
</feature>
<dbReference type="Pfam" id="PF04264">
    <property type="entry name" value="YceI"/>
    <property type="match status" value="1"/>
</dbReference>
<accession>A0A1H1ZLH3</accession>
<keyword evidence="4" id="KW-1185">Reference proteome</keyword>